<dbReference type="EMBL" id="MLJW01000176">
    <property type="protein sequence ID" value="OIQ94979.1"/>
    <property type="molecule type" value="Genomic_DNA"/>
</dbReference>
<dbReference type="Gene3D" id="1.10.10.1830">
    <property type="entry name" value="Non-ribosomal peptide synthase, adenylation domain"/>
    <property type="match status" value="1"/>
</dbReference>
<evidence type="ECO:0000259" key="1">
    <source>
        <dbReference type="Pfam" id="PF18563"/>
    </source>
</evidence>
<sequence>MNPSALLADLRASGFTIQPDGDTLIVSPASRLTDDLREAIRQAKPGLMALLWAENLREHFEERAAILECDGGLSRNEAEANARASTGLLARNLGLPWRALREALGDPDLPDTLTPVDAAPYGLPHWCVSPTGRAMRQGVFRHDQGTA</sequence>
<accession>A0A1J5RZP8</accession>
<evidence type="ECO:0000313" key="2">
    <source>
        <dbReference type="EMBL" id="OIQ94979.1"/>
    </source>
</evidence>
<dbReference type="AlphaFoldDB" id="A0A1J5RZP8"/>
<feature type="domain" description="TubC N-terminal docking" evidence="1">
    <location>
        <begin position="5"/>
        <end position="51"/>
    </location>
</feature>
<comment type="caution">
    <text evidence="2">The sequence shown here is derived from an EMBL/GenBank/DDBJ whole genome shotgun (WGS) entry which is preliminary data.</text>
</comment>
<dbReference type="InterPro" id="IPR041464">
    <property type="entry name" value="TubC_N"/>
</dbReference>
<protein>
    <recommendedName>
        <fullName evidence="1">TubC N-terminal docking domain-containing protein</fullName>
    </recommendedName>
</protein>
<organism evidence="2">
    <name type="scientific">mine drainage metagenome</name>
    <dbReference type="NCBI Taxonomy" id="410659"/>
    <lineage>
        <taxon>unclassified sequences</taxon>
        <taxon>metagenomes</taxon>
        <taxon>ecological metagenomes</taxon>
    </lineage>
</organism>
<dbReference type="Pfam" id="PF18563">
    <property type="entry name" value="TubC_N"/>
    <property type="match status" value="1"/>
</dbReference>
<proteinExistence type="predicted"/>
<gene>
    <name evidence="2" type="ORF">GALL_230820</name>
</gene>
<reference evidence="2" key="1">
    <citation type="submission" date="2016-10" db="EMBL/GenBank/DDBJ databases">
        <title>Sequence of Gallionella enrichment culture.</title>
        <authorList>
            <person name="Poehlein A."/>
            <person name="Muehling M."/>
            <person name="Daniel R."/>
        </authorList>
    </citation>
    <scope>NUCLEOTIDE SEQUENCE</scope>
</reference>
<dbReference type="InterPro" id="IPR044894">
    <property type="entry name" value="TubC_N_sf"/>
</dbReference>
<name>A0A1J5RZP8_9ZZZZ</name>